<reference evidence="1 2" key="1">
    <citation type="submission" date="2024-01" db="EMBL/GenBank/DDBJ databases">
        <title>The genomes of 5 underutilized Papilionoideae crops provide insights into root nodulation and disease resistanc.</title>
        <authorList>
            <person name="Jiang F."/>
        </authorList>
    </citation>
    <scope>NUCLEOTIDE SEQUENCE [LARGE SCALE GENOMIC DNA]</scope>
    <source>
        <strain evidence="1">LVBAO_FW01</strain>
        <tissue evidence="1">Leaves</tissue>
    </source>
</reference>
<dbReference type="Proteomes" id="UP001367508">
    <property type="component" value="Unassembled WGS sequence"/>
</dbReference>
<protein>
    <submittedName>
        <fullName evidence="1">Uncharacterized protein</fullName>
    </submittedName>
</protein>
<name>A0AAN9LPL3_CANGL</name>
<comment type="caution">
    <text evidence="1">The sequence shown here is derived from an EMBL/GenBank/DDBJ whole genome shotgun (WGS) entry which is preliminary data.</text>
</comment>
<evidence type="ECO:0000313" key="1">
    <source>
        <dbReference type="EMBL" id="KAK7339461.1"/>
    </source>
</evidence>
<proteinExistence type="predicted"/>
<sequence>MKKKESLYRMKVALDKTEESFNISKKSLEQGKHTVATPLSLSHQGVCMVLLSSNQAGLEPLSRARVCIALSMASHHLPPYPLNNNITCELFQHAPPSPRALHLLQLLLEPPDPTGLSASDSTFQHNMGTTVSGGGYFPEENSALLWLSPNNSTYDS</sequence>
<gene>
    <name evidence="1" type="ORF">VNO77_20131</name>
</gene>
<dbReference type="AlphaFoldDB" id="A0AAN9LPL3"/>
<accession>A0AAN9LPL3</accession>
<organism evidence="1 2">
    <name type="scientific">Canavalia gladiata</name>
    <name type="common">Sword bean</name>
    <name type="synonym">Dolichos gladiatus</name>
    <dbReference type="NCBI Taxonomy" id="3824"/>
    <lineage>
        <taxon>Eukaryota</taxon>
        <taxon>Viridiplantae</taxon>
        <taxon>Streptophyta</taxon>
        <taxon>Embryophyta</taxon>
        <taxon>Tracheophyta</taxon>
        <taxon>Spermatophyta</taxon>
        <taxon>Magnoliopsida</taxon>
        <taxon>eudicotyledons</taxon>
        <taxon>Gunneridae</taxon>
        <taxon>Pentapetalae</taxon>
        <taxon>rosids</taxon>
        <taxon>fabids</taxon>
        <taxon>Fabales</taxon>
        <taxon>Fabaceae</taxon>
        <taxon>Papilionoideae</taxon>
        <taxon>50 kb inversion clade</taxon>
        <taxon>NPAAA clade</taxon>
        <taxon>indigoferoid/millettioid clade</taxon>
        <taxon>Phaseoleae</taxon>
        <taxon>Canavalia</taxon>
    </lineage>
</organism>
<dbReference type="EMBL" id="JAYMYQ010000004">
    <property type="protein sequence ID" value="KAK7339461.1"/>
    <property type="molecule type" value="Genomic_DNA"/>
</dbReference>
<evidence type="ECO:0000313" key="2">
    <source>
        <dbReference type="Proteomes" id="UP001367508"/>
    </source>
</evidence>
<keyword evidence="2" id="KW-1185">Reference proteome</keyword>